<evidence type="ECO:0000259" key="1">
    <source>
        <dbReference type="Pfam" id="PF10536"/>
    </source>
</evidence>
<evidence type="ECO:0000313" key="2">
    <source>
        <dbReference type="EnsemblPlants" id="OMERI01G27320.1"/>
    </source>
</evidence>
<dbReference type="EnsemblPlants" id="OMERI01G27320.1">
    <property type="protein sequence ID" value="OMERI01G27320.1"/>
    <property type="gene ID" value="OMERI01G27320"/>
</dbReference>
<dbReference type="AlphaFoldDB" id="A0A0E0C7G3"/>
<protein>
    <recommendedName>
        <fullName evidence="1">Aminotransferase-like plant mobile domain-containing protein</fullName>
    </recommendedName>
</protein>
<dbReference type="STRING" id="40149.A0A0E0C7G3"/>
<dbReference type="Proteomes" id="UP000008021">
    <property type="component" value="Chromosome 1"/>
</dbReference>
<sequence length="581" mass="65305">MRWVEDQPLKLRMQVPSYDKLLLWARMMIVNQEDCEYLIRADIICGVVASIYRCHVDPSLVAAFLTYWNVDAHTLITSQGEMGYPLHTLYDAMGISFSGRLYEEYIPLPSTSCEHVQILHSIYVSLCPSQLHSSGIVTISTWIDHFFGFQPEIFESLSLGNYADPDDPLLIRKGFRVEVHDDRPIAILGDWEISYQYQYPPLVYRAAFIATWLCTYCVPIEDGHFIRPEVFTMAVEIAKGHRHAIGVASMAVLYRALDEVYYNIVAGTTSASECTLSIPGHFIMGWFASFWRDAPMPTSSAQLVAYPPFIIDFRNYAAVDIQTAHSLFWEFNNDGTGLRFLDFLGGSEQIRAALDPYESGEKTAPNTHAAGSTNLEVVSAKPSQPWKNIDNIKVCTVPPPSNLSCGSSQLPQKETEHIYQTTTDVDFSGRGSDMPCDIIYIMPPAQPASKLLDDGRMEFLDKAVDPEATSKDCNGDNFVMQTGETTLQAVPTRIQQLSSESNKLSMNVEHIIAQVSQVANMNCGADENSPLKEFDGKNPVTLPKLSDVVSARGLKHVWSDIKAFQELLKQRQYRRMLYLKR</sequence>
<proteinExistence type="predicted"/>
<dbReference type="Pfam" id="PF10536">
    <property type="entry name" value="PMD"/>
    <property type="match status" value="1"/>
</dbReference>
<accession>A0A0E0C7G3</accession>
<dbReference type="InterPro" id="IPR019557">
    <property type="entry name" value="AminoTfrase-like_pln_mobile"/>
</dbReference>
<organism evidence="2">
    <name type="scientific">Oryza meridionalis</name>
    <dbReference type="NCBI Taxonomy" id="40149"/>
    <lineage>
        <taxon>Eukaryota</taxon>
        <taxon>Viridiplantae</taxon>
        <taxon>Streptophyta</taxon>
        <taxon>Embryophyta</taxon>
        <taxon>Tracheophyta</taxon>
        <taxon>Spermatophyta</taxon>
        <taxon>Magnoliopsida</taxon>
        <taxon>Liliopsida</taxon>
        <taxon>Poales</taxon>
        <taxon>Poaceae</taxon>
        <taxon>BOP clade</taxon>
        <taxon>Oryzoideae</taxon>
        <taxon>Oryzeae</taxon>
        <taxon>Oryzinae</taxon>
        <taxon>Oryza</taxon>
    </lineage>
</organism>
<reference evidence="2" key="2">
    <citation type="submission" date="2018-05" db="EMBL/GenBank/DDBJ databases">
        <title>OmerRS3 (Oryza meridionalis Reference Sequence Version 3).</title>
        <authorList>
            <person name="Zhang J."/>
            <person name="Kudrna D."/>
            <person name="Lee S."/>
            <person name="Talag J."/>
            <person name="Welchert J."/>
            <person name="Wing R.A."/>
        </authorList>
    </citation>
    <scope>NUCLEOTIDE SEQUENCE [LARGE SCALE GENOMIC DNA]</scope>
    <source>
        <strain evidence="2">cv. OR44</strain>
    </source>
</reference>
<dbReference type="HOGENOM" id="CLU_006289_1_0_1"/>
<dbReference type="Gramene" id="OMERI01G27320.1">
    <property type="protein sequence ID" value="OMERI01G27320.1"/>
    <property type="gene ID" value="OMERI01G27320"/>
</dbReference>
<name>A0A0E0C7G3_9ORYZ</name>
<feature type="domain" description="Aminotransferase-like plant mobile" evidence="1">
    <location>
        <begin position="47"/>
        <end position="262"/>
    </location>
</feature>
<reference evidence="2" key="1">
    <citation type="submission" date="2015-04" db="UniProtKB">
        <authorList>
            <consortium name="EnsemblPlants"/>
        </authorList>
    </citation>
    <scope>IDENTIFICATION</scope>
</reference>
<evidence type="ECO:0000313" key="3">
    <source>
        <dbReference type="Proteomes" id="UP000008021"/>
    </source>
</evidence>
<keyword evidence="3" id="KW-1185">Reference proteome</keyword>